<name>A0AA40LFL6_CNENI</name>
<proteinExistence type="inferred from homology"/>
<dbReference type="GO" id="GO:0005096">
    <property type="term" value="F:GTPase activator activity"/>
    <property type="evidence" value="ECO:0007669"/>
    <property type="project" value="TreeGrafter"/>
</dbReference>
<comment type="caution">
    <text evidence="14">The sequence shown here is derived from an EMBL/GenBank/DDBJ whole genome shotgun (WGS) entry which is preliminary data.</text>
</comment>
<feature type="domain" description="Lethal giant larvae homologue 2" evidence="13">
    <location>
        <begin position="306"/>
        <end position="406"/>
    </location>
</feature>
<dbReference type="InterPro" id="IPR000664">
    <property type="entry name" value="Lethal2_giant"/>
</dbReference>
<evidence type="ECO:0000256" key="4">
    <source>
        <dbReference type="ARBA" id="ARBA00022490"/>
    </source>
</evidence>
<keyword evidence="7" id="KW-0677">Repeat</keyword>
<accession>A0AA40LFL6</accession>
<dbReference type="Pfam" id="PF08366">
    <property type="entry name" value="LLGL"/>
    <property type="match status" value="1"/>
</dbReference>
<keyword evidence="3" id="KW-0268">Exocytosis</keyword>
<evidence type="ECO:0000256" key="12">
    <source>
        <dbReference type="SAM" id="MobiDB-lite"/>
    </source>
</evidence>
<feature type="repeat" description="WD" evidence="11">
    <location>
        <begin position="473"/>
        <end position="487"/>
    </location>
</feature>
<dbReference type="SMART" id="SM00320">
    <property type="entry name" value="WD40"/>
    <property type="match status" value="5"/>
</dbReference>
<dbReference type="GO" id="GO:0032878">
    <property type="term" value="P:regulation of establishment or maintenance of cell polarity"/>
    <property type="evidence" value="ECO:0007669"/>
    <property type="project" value="TreeGrafter"/>
</dbReference>
<dbReference type="GO" id="GO:0051294">
    <property type="term" value="P:establishment of spindle orientation"/>
    <property type="evidence" value="ECO:0007669"/>
    <property type="project" value="TreeGrafter"/>
</dbReference>
<dbReference type="PANTHER" id="PTHR10241">
    <property type="entry name" value="LETHAL 2 GIANT LARVAE PROTEIN"/>
    <property type="match status" value="1"/>
</dbReference>
<evidence type="ECO:0000256" key="10">
    <source>
        <dbReference type="ARBA" id="ARBA00081592"/>
    </source>
</evidence>
<evidence type="ECO:0000256" key="7">
    <source>
        <dbReference type="ARBA" id="ARBA00022737"/>
    </source>
</evidence>
<dbReference type="PROSITE" id="PS50082">
    <property type="entry name" value="WD_REPEATS_2"/>
    <property type="match status" value="1"/>
</dbReference>
<dbReference type="PRINTS" id="PR00962">
    <property type="entry name" value="LETHAL2GIANT"/>
</dbReference>
<dbReference type="InterPro" id="IPR001680">
    <property type="entry name" value="WD40_rpt"/>
</dbReference>
<evidence type="ECO:0000256" key="9">
    <source>
        <dbReference type="ARBA" id="ARBA00074017"/>
    </source>
</evidence>
<keyword evidence="6 11" id="KW-0853">WD repeat</keyword>
<dbReference type="GO" id="GO:0006887">
    <property type="term" value="P:exocytosis"/>
    <property type="evidence" value="ECO:0007669"/>
    <property type="project" value="UniProtKB-KW"/>
</dbReference>
<dbReference type="InterPro" id="IPR015943">
    <property type="entry name" value="WD40/YVTN_repeat-like_dom_sf"/>
</dbReference>
<dbReference type="GO" id="GO:0008593">
    <property type="term" value="P:regulation of Notch signaling pathway"/>
    <property type="evidence" value="ECO:0007669"/>
    <property type="project" value="TreeGrafter"/>
</dbReference>
<sequence length="1178" mass="127848">MMKFRFRRQGADPQREKLKQELFAFNKTVEHGFPNQPSALAFDPELRIMAIGTRSGAVKIYGAPGVEFTGLHREMATVTQMHFLPGQGRLLTLLDDSSLHLWEIVHRNGCAHLEEALSFQLPGRLGFDGASGPPALAHITVILLVAAGNMAALGTEGGSVFFLDVSSLMLIEDQTLGPEEVLRSLPDDCRCGKALGPVESLQGHLRDPTRILIGYSRGLLVIWNQAAQCADRVFLGSQVCVGDCAQSRALCRGCPVHAHLLCPQQLESLCWERSGSTLVSSHSDGSYAIWSADTGSSPVMQPTVATMPYGPFPCKAINKILWRNCASGGHFIIFSGGMPRASYGDRHCVSVLRADTLVTLDFTSRIIDFFTVHSMRPEDEFDEPQALAVLLEEELVVLDLQMPGWPVVPAPYLAPLHSSAITCSAHVANVPAKLWARIVSAGEQQSAQPASSASSWPITGGRNLAQEPSQRGLLLTGHEDGTVRFWDASGVALRPLYKLSTAGLFQTDCEHADSLAQAPEDDWPPFRKVGPSPSPRSLVLALPCVFTPTHSQVGCFDPYSDDPRLGVQKVALCKYTAQMVVAGTAGQVLVLELSDTPSEQAVSTASVDLLQDREGFTWKGHERLSPRTGPLPGLPASSPECWFTAVTAVTLHTEWSLVAFGTSHGFGLFDYQRKSPVLARCTLHPNDSLAMEGPLSRVKSLKKSLRQSFRRIRKSRVSGKKRAVNTNSKLQEANAQLAEQACPHDVEMTPVQRRIEPRSADDSLSGVVRCLYFADTFLRDAAHHGPTLWAGTNSGSVFAYALEVPVAAAGSEKRPERAVEAVLGKEVQLMHRAPVVAIAVLDGRGRPLPEPFEASQDLAQAPDMQGGHAVLIASEEQFKVFTLPKVSAKTKFKLTAHEGCRVRKVALATFASVACEDYAETCLACLTNLGDVHVFSVPGLRPQVHYSCIRKEDISGIASCVFTRHGQGEAKAFWGKGPKRVQECSRERQQRGYPMWAQHRPGCGRASQHVRAETSCGLRVEPSPDFTLGSFSPTHPGFYLISPSEFERFSLSARNITEPLCSLDIRWSQGAAHASYKLQESPKLSQANGTPGVLLAAQSRDGSPNPVCSKRAGTPERPEAMLSPMSIDSAISADTTLDTTGDITVEDVQDFLGSSEEAEKNLRNLVEDEARACAILIK</sequence>
<evidence type="ECO:0000256" key="2">
    <source>
        <dbReference type="ARBA" id="ARBA00008070"/>
    </source>
</evidence>
<evidence type="ECO:0000256" key="6">
    <source>
        <dbReference type="ARBA" id="ARBA00022574"/>
    </source>
</evidence>
<comment type="similarity">
    <text evidence="2">Belongs to the WD repeat L(2)GL family.</text>
</comment>
<dbReference type="InterPro" id="IPR036322">
    <property type="entry name" value="WD40_repeat_dom_sf"/>
</dbReference>
<keyword evidence="5" id="KW-0597">Phosphoprotein</keyword>
<dbReference type="GO" id="GO:0030864">
    <property type="term" value="C:cortical actin cytoskeleton"/>
    <property type="evidence" value="ECO:0007669"/>
    <property type="project" value="TreeGrafter"/>
</dbReference>
<dbReference type="SUPFAM" id="SSF50978">
    <property type="entry name" value="WD40 repeat-like"/>
    <property type="match status" value="2"/>
</dbReference>
<evidence type="ECO:0000256" key="3">
    <source>
        <dbReference type="ARBA" id="ARBA00022483"/>
    </source>
</evidence>
<dbReference type="GO" id="GO:0006893">
    <property type="term" value="P:Golgi to plasma membrane transport"/>
    <property type="evidence" value="ECO:0007669"/>
    <property type="project" value="TreeGrafter"/>
</dbReference>
<comment type="subcellular location">
    <subcellularLocation>
        <location evidence="1">Cytoplasm</location>
    </subcellularLocation>
</comment>
<reference evidence="14" key="1">
    <citation type="submission" date="2023-06" db="EMBL/GenBank/DDBJ databases">
        <title>Reference genome for the Northern bat (Eptesicus nilssonii), a most northern bat species.</title>
        <authorList>
            <person name="Laine V.N."/>
            <person name="Pulliainen A.T."/>
            <person name="Lilley T.M."/>
        </authorList>
    </citation>
    <scope>NUCLEOTIDE SEQUENCE</scope>
    <source>
        <strain evidence="14">BLF_Eptnil</strain>
        <tissue evidence="14">Kidney</tissue>
    </source>
</reference>
<keyword evidence="15" id="KW-1185">Reference proteome</keyword>
<evidence type="ECO:0000259" key="13">
    <source>
        <dbReference type="Pfam" id="PF08366"/>
    </source>
</evidence>
<dbReference type="Proteomes" id="UP001177744">
    <property type="component" value="Unassembled WGS sequence"/>
</dbReference>
<protein>
    <recommendedName>
        <fullName evidence="9">LLGL scribble cell polarity complex component 2</fullName>
    </recommendedName>
    <alternativeName>
        <fullName evidence="10">Lethal(2) giant larvae protein homolog 2</fullName>
    </alternativeName>
</protein>
<evidence type="ECO:0000313" key="15">
    <source>
        <dbReference type="Proteomes" id="UP001177744"/>
    </source>
</evidence>
<dbReference type="PANTHER" id="PTHR10241:SF21">
    <property type="entry name" value="LETHAL(2) GIANT LARVAE PROTEIN HOMOLOG 1"/>
    <property type="match status" value="1"/>
</dbReference>
<dbReference type="GO" id="GO:0030866">
    <property type="term" value="P:cortical actin cytoskeleton organization"/>
    <property type="evidence" value="ECO:0007669"/>
    <property type="project" value="TreeGrafter"/>
</dbReference>
<evidence type="ECO:0000256" key="11">
    <source>
        <dbReference type="PROSITE-ProRule" id="PRU00221"/>
    </source>
</evidence>
<keyword evidence="4" id="KW-0963">Cytoplasm</keyword>
<dbReference type="FunFam" id="2.130.10.10:FF:000170">
    <property type="entry name" value="lethal(2) giant larvae protein homolog 2 isoform X2"/>
    <property type="match status" value="1"/>
</dbReference>
<evidence type="ECO:0000256" key="5">
    <source>
        <dbReference type="ARBA" id="ARBA00022553"/>
    </source>
</evidence>
<dbReference type="GO" id="GO:0045159">
    <property type="term" value="F:myosin II binding"/>
    <property type="evidence" value="ECO:0007669"/>
    <property type="project" value="TreeGrafter"/>
</dbReference>
<dbReference type="InterPro" id="IPR013577">
    <property type="entry name" value="LLGL2"/>
</dbReference>
<gene>
    <name evidence="14" type="ORF">QTO34_009716</name>
</gene>
<dbReference type="AlphaFoldDB" id="A0AA40LFL6"/>
<dbReference type="EMBL" id="JAULJE010000020">
    <property type="protein sequence ID" value="KAK1331741.1"/>
    <property type="molecule type" value="Genomic_DNA"/>
</dbReference>
<dbReference type="Gene3D" id="2.130.10.10">
    <property type="entry name" value="YVTN repeat-like/Quinoprotein amine dehydrogenase"/>
    <property type="match status" value="2"/>
</dbReference>
<evidence type="ECO:0000313" key="14">
    <source>
        <dbReference type="EMBL" id="KAK1331741.1"/>
    </source>
</evidence>
<organism evidence="14 15">
    <name type="scientific">Cnephaeus nilssonii</name>
    <name type="common">Northern bat</name>
    <name type="synonym">Eptesicus nilssonii</name>
    <dbReference type="NCBI Taxonomy" id="3371016"/>
    <lineage>
        <taxon>Eukaryota</taxon>
        <taxon>Metazoa</taxon>
        <taxon>Chordata</taxon>
        <taxon>Craniata</taxon>
        <taxon>Vertebrata</taxon>
        <taxon>Euteleostomi</taxon>
        <taxon>Mammalia</taxon>
        <taxon>Eutheria</taxon>
        <taxon>Laurasiatheria</taxon>
        <taxon>Chiroptera</taxon>
        <taxon>Yangochiroptera</taxon>
        <taxon>Vespertilionidae</taxon>
        <taxon>Cnephaeus</taxon>
    </lineage>
</organism>
<dbReference type="GO" id="GO:0005886">
    <property type="term" value="C:plasma membrane"/>
    <property type="evidence" value="ECO:0007669"/>
    <property type="project" value="TreeGrafter"/>
</dbReference>
<feature type="region of interest" description="Disordered" evidence="12">
    <location>
        <begin position="1097"/>
        <end position="1120"/>
    </location>
</feature>
<evidence type="ECO:0000256" key="1">
    <source>
        <dbReference type="ARBA" id="ARBA00004496"/>
    </source>
</evidence>
<keyword evidence="8" id="KW-0131">Cell cycle</keyword>
<evidence type="ECO:0000256" key="8">
    <source>
        <dbReference type="ARBA" id="ARBA00023306"/>
    </source>
</evidence>